<proteinExistence type="predicted"/>
<evidence type="ECO:0000313" key="1">
    <source>
        <dbReference type="EMBL" id="OTG65246.1"/>
    </source>
</evidence>
<dbReference type="EMBL" id="NEGB01000005">
    <property type="protein sequence ID" value="OTG65246.1"/>
    <property type="molecule type" value="Genomic_DNA"/>
</dbReference>
<dbReference type="Proteomes" id="UP000242765">
    <property type="component" value="Unassembled WGS sequence"/>
</dbReference>
<protein>
    <submittedName>
        <fullName evidence="1">Uncharacterized protein</fullName>
    </submittedName>
</protein>
<gene>
    <name evidence="1" type="ORF">B9T28_10305</name>
</gene>
<name>A0A1Y3CFW6_9GAMM</name>
<evidence type="ECO:0000313" key="2">
    <source>
        <dbReference type="Proteomes" id="UP000242765"/>
    </source>
</evidence>
<keyword evidence="2" id="KW-1185">Reference proteome</keyword>
<dbReference type="AlphaFoldDB" id="A0A1Y3CFW6"/>
<organism evidence="1 2">
    <name type="scientific">Acinetobacter silvestris</name>
    <dbReference type="NCBI Taxonomy" id="1977882"/>
    <lineage>
        <taxon>Bacteria</taxon>
        <taxon>Pseudomonadati</taxon>
        <taxon>Pseudomonadota</taxon>
        <taxon>Gammaproteobacteria</taxon>
        <taxon>Moraxellales</taxon>
        <taxon>Moraxellaceae</taxon>
        <taxon>Acinetobacter</taxon>
    </lineage>
</organism>
<accession>A0A1Y3CFW6</accession>
<sequence length="19" mass="2253">MSRATLDYRLKRVKNKIGC</sequence>
<reference evidence="1 2" key="1">
    <citation type="submission" date="2017-04" db="EMBL/GenBank/DDBJ databases">
        <title>High diversity of culturable Acinetobacter species in natural soil and water ecosystems.</title>
        <authorList>
            <person name="Nemec A."/>
            <person name="Radolfova-Krizova L."/>
        </authorList>
    </citation>
    <scope>NUCLEOTIDE SEQUENCE [LARGE SCALE GENOMIC DNA]</scope>
    <source>
        <strain evidence="1 2">ANC 4999</strain>
    </source>
</reference>
<comment type="caution">
    <text evidence="1">The sequence shown here is derived from an EMBL/GenBank/DDBJ whole genome shotgun (WGS) entry which is preliminary data.</text>
</comment>